<protein>
    <submittedName>
        <fullName evidence="2">ABC-2 transporter permease</fullName>
    </submittedName>
</protein>
<feature type="transmembrane region" description="Helical" evidence="1">
    <location>
        <begin position="97"/>
        <end position="122"/>
    </location>
</feature>
<keyword evidence="3" id="KW-1185">Reference proteome</keyword>
<dbReference type="Proteomes" id="UP001597178">
    <property type="component" value="Unassembled WGS sequence"/>
</dbReference>
<name>A0ABW3ZZF5_9BACI</name>
<evidence type="ECO:0000256" key="1">
    <source>
        <dbReference type="SAM" id="Phobius"/>
    </source>
</evidence>
<keyword evidence="1" id="KW-0472">Membrane</keyword>
<accession>A0ABW3ZZF5</accession>
<feature type="transmembrane region" description="Helical" evidence="1">
    <location>
        <begin position="143"/>
        <end position="167"/>
    </location>
</feature>
<keyword evidence="1" id="KW-0812">Transmembrane</keyword>
<proteinExistence type="predicted"/>
<reference evidence="3" key="1">
    <citation type="journal article" date="2019" name="Int. J. Syst. Evol. Microbiol.">
        <title>The Global Catalogue of Microorganisms (GCM) 10K type strain sequencing project: providing services to taxonomists for standard genome sequencing and annotation.</title>
        <authorList>
            <consortium name="The Broad Institute Genomics Platform"/>
            <consortium name="The Broad Institute Genome Sequencing Center for Infectious Disease"/>
            <person name="Wu L."/>
            <person name="Ma J."/>
        </authorList>
    </citation>
    <scope>NUCLEOTIDE SEQUENCE [LARGE SCALE GENOMIC DNA]</scope>
    <source>
        <strain evidence="3">CCUG 54822</strain>
    </source>
</reference>
<comment type="caution">
    <text evidence="2">The sequence shown here is derived from an EMBL/GenBank/DDBJ whole genome shotgun (WGS) entry which is preliminary data.</text>
</comment>
<feature type="transmembrane region" description="Helical" evidence="1">
    <location>
        <begin position="74"/>
        <end position="91"/>
    </location>
</feature>
<keyword evidence="1" id="KW-1133">Transmembrane helix</keyword>
<sequence>MLILLAAWIPSSATYYEQPALMNTLPVTRKKIILAKYLTPLLWFIPAAMLMSIYVFLFVTFAPFSARLMTGWDLLLALAGLLLLMSLFYPLHRLFGYVPAISLSVIVGVTISIGVQMVMNIYHNPRMDSLDNMVETIMANPNVFIMLLAGFSIIITLLSYALSVWLYERKDF</sequence>
<evidence type="ECO:0000313" key="3">
    <source>
        <dbReference type="Proteomes" id="UP001597178"/>
    </source>
</evidence>
<dbReference type="InterPro" id="IPR025699">
    <property type="entry name" value="ABC2_memb-like"/>
</dbReference>
<dbReference type="Pfam" id="PF13346">
    <property type="entry name" value="ABC2_membrane_5"/>
    <property type="match status" value="1"/>
</dbReference>
<dbReference type="EMBL" id="JBHTNH010000050">
    <property type="protein sequence ID" value="MFD1363268.1"/>
    <property type="molecule type" value="Genomic_DNA"/>
</dbReference>
<organism evidence="2 3">
    <name type="scientific">Lentibacillus salinarum</name>
    <dbReference type="NCBI Taxonomy" id="446820"/>
    <lineage>
        <taxon>Bacteria</taxon>
        <taxon>Bacillati</taxon>
        <taxon>Bacillota</taxon>
        <taxon>Bacilli</taxon>
        <taxon>Bacillales</taxon>
        <taxon>Bacillaceae</taxon>
        <taxon>Lentibacillus</taxon>
    </lineage>
</organism>
<feature type="transmembrane region" description="Helical" evidence="1">
    <location>
        <begin position="37"/>
        <end position="62"/>
    </location>
</feature>
<dbReference type="RefSeq" id="WP_382402520.1">
    <property type="nucleotide sequence ID" value="NZ_JBHTNH010000050.1"/>
</dbReference>
<gene>
    <name evidence="2" type="ORF">ACFQ4A_16705</name>
</gene>
<evidence type="ECO:0000313" key="2">
    <source>
        <dbReference type="EMBL" id="MFD1363268.1"/>
    </source>
</evidence>